<dbReference type="SMART" id="SM00382">
    <property type="entry name" value="AAA"/>
    <property type="match status" value="2"/>
</dbReference>
<proteinExistence type="predicted"/>
<dbReference type="InterPro" id="IPR050107">
    <property type="entry name" value="ABC_carbohydrate_import_ATPase"/>
</dbReference>
<keyword evidence="5" id="KW-0677">Repeat</keyword>
<keyword evidence="3" id="KW-1003">Cell membrane</keyword>
<name>A0A371PKE0_9BACL</name>
<keyword evidence="2" id="KW-0813">Transport</keyword>
<evidence type="ECO:0000256" key="7">
    <source>
        <dbReference type="ARBA" id="ARBA00022840"/>
    </source>
</evidence>
<dbReference type="FunFam" id="3.40.50.300:FF:000127">
    <property type="entry name" value="Ribose import ATP-binding protein RbsA"/>
    <property type="match status" value="1"/>
</dbReference>
<evidence type="ECO:0000313" key="12">
    <source>
        <dbReference type="Proteomes" id="UP000261905"/>
    </source>
</evidence>
<dbReference type="GO" id="GO:0005524">
    <property type="term" value="F:ATP binding"/>
    <property type="evidence" value="ECO:0007669"/>
    <property type="project" value="UniProtKB-KW"/>
</dbReference>
<dbReference type="EMBL" id="QUBQ01000001">
    <property type="protein sequence ID" value="REK76672.1"/>
    <property type="molecule type" value="Genomic_DNA"/>
</dbReference>
<dbReference type="RefSeq" id="WP_116043733.1">
    <property type="nucleotide sequence ID" value="NZ_QUBQ01000001.1"/>
</dbReference>
<dbReference type="Proteomes" id="UP000261905">
    <property type="component" value="Unassembled WGS sequence"/>
</dbReference>
<gene>
    <name evidence="11" type="ORF">DX130_06445</name>
</gene>
<dbReference type="GO" id="GO:0016887">
    <property type="term" value="F:ATP hydrolysis activity"/>
    <property type="evidence" value="ECO:0007669"/>
    <property type="project" value="InterPro"/>
</dbReference>
<evidence type="ECO:0000256" key="4">
    <source>
        <dbReference type="ARBA" id="ARBA00022597"/>
    </source>
</evidence>
<keyword evidence="12" id="KW-1185">Reference proteome</keyword>
<dbReference type="AlphaFoldDB" id="A0A371PKE0"/>
<evidence type="ECO:0000256" key="1">
    <source>
        <dbReference type="ARBA" id="ARBA00004202"/>
    </source>
</evidence>
<dbReference type="PROSITE" id="PS00211">
    <property type="entry name" value="ABC_TRANSPORTER_1"/>
    <property type="match status" value="1"/>
</dbReference>
<feature type="domain" description="ABC transporter" evidence="10">
    <location>
        <begin position="245"/>
        <end position="497"/>
    </location>
</feature>
<dbReference type="InterPro" id="IPR017871">
    <property type="entry name" value="ABC_transporter-like_CS"/>
</dbReference>
<dbReference type="InterPro" id="IPR003593">
    <property type="entry name" value="AAA+_ATPase"/>
</dbReference>
<dbReference type="GO" id="GO:0005886">
    <property type="term" value="C:plasma membrane"/>
    <property type="evidence" value="ECO:0007669"/>
    <property type="project" value="UniProtKB-SubCell"/>
</dbReference>
<dbReference type="Pfam" id="PF00005">
    <property type="entry name" value="ABC_tran"/>
    <property type="match status" value="2"/>
</dbReference>
<keyword evidence="7 11" id="KW-0067">ATP-binding</keyword>
<protein>
    <submittedName>
        <fullName evidence="11">Sugar ABC transporter ATP-binding protein</fullName>
    </submittedName>
</protein>
<organism evidence="11 12">
    <name type="scientific">Paenibacillus paeoniae</name>
    <dbReference type="NCBI Taxonomy" id="2292705"/>
    <lineage>
        <taxon>Bacteria</taxon>
        <taxon>Bacillati</taxon>
        <taxon>Bacillota</taxon>
        <taxon>Bacilli</taxon>
        <taxon>Bacillales</taxon>
        <taxon>Paenibacillaceae</taxon>
        <taxon>Paenibacillus</taxon>
    </lineage>
</organism>
<dbReference type="CDD" id="cd03215">
    <property type="entry name" value="ABC_Carb_Monos_II"/>
    <property type="match status" value="1"/>
</dbReference>
<evidence type="ECO:0000256" key="2">
    <source>
        <dbReference type="ARBA" id="ARBA00022448"/>
    </source>
</evidence>
<evidence type="ECO:0000256" key="6">
    <source>
        <dbReference type="ARBA" id="ARBA00022741"/>
    </source>
</evidence>
<evidence type="ECO:0000256" key="5">
    <source>
        <dbReference type="ARBA" id="ARBA00022737"/>
    </source>
</evidence>
<comment type="subcellular location">
    <subcellularLocation>
        <location evidence="1">Cell membrane</location>
        <topology evidence="1">Peripheral membrane protein</topology>
    </subcellularLocation>
</comment>
<dbReference type="OrthoDB" id="9766104at2"/>
<dbReference type="PANTHER" id="PTHR43790">
    <property type="entry name" value="CARBOHYDRATE TRANSPORT ATP-BINDING PROTEIN MG119-RELATED"/>
    <property type="match status" value="1"/>
</dbReference>
<evidence type="ECO:0000256" key="9">
    <source>
        <dbReference type="ARBA" id="ARBA00023136"/>
    </source>
</evidence>
<feature type="domain" description="ABC transporter" evidence="10">
    <location>
        <begin position="6"/>
        <end position="242"/>
    </location>
</feature>
<dbReference type="PANTHER" id="PTHR43790:SF1">
    <property type="entry name" value="XYLOSE IMPORT ATP-BINDING PROTEIN XYLG"/>
    <property type="match status" value="1"/>
</dbReference>
<dbReference type="SUPFAM" id="SSF52540">
    <property type="entry name" value="P-loop containing nucleoside triphosphate hydrolases"/>
    <property type="match status" value="2"/>
</dbReference>
<reference evidence="11 12" key="1">
    <citation type="submission" date="2018-08" db="EMBL/GenBank/DDBJ databases">
        <title>Paenibacillus sp. M4BSY-1, whole genome shotgun sequence.</title>
        <authorList>
            <person name="Tuo L."/>
        </authorList>
    </citation>
    <scope>NUCLEOTIDE SEQUENCE [LARGE SCALE GENOMIC DNA]</scope>
    <source>
        <strain evidence="11 12">M4BSY-1</strain>
    </source>
</reference>
<keyword evidence="9" id="KW-0472">Membrane</keyword>
<dbReference type="Gene3D" id="3.40.50.300">
    <property type="entry name" value="P-loop containing nucleotide triphosphate hydrolases"/>
    <property type="match status" value="2"/>
</dbReference>
<dbReference type="CDD" id="cd03216">
    <property type="entry name" value="ABC_Carb_Monos_I"/>
    <property type="match status" value="1"/>
</dbReference>
<evidence type="ECO:0000259" key="10">
    <source>
        <dbReference type="PROSITE" id="PS50893"/>
    </source>
</evidence>
<comment type="caution">
    <text evidence="11">The sequence shown here is derived from an EMBL/GenBank/DDBJ whole genome shotgun (WGS) entry which is preliminary data.</text>
</comment>
<evidence type="ECO:0000256" key="3">
    <source>
        <dbReference type="ARBA" id="ARBA00022475"/>
    </source>
</evidence>
<dbReference type="InterPro" id="IPR027417">
    <property type="entry name" value="P-loop_NTPase"/>
</dbReference>
<accession>A0A371PKE0</accession>
<evidence type="ECO:0000313" key="11">
    <source>
        <dbReference type="EMBL" id="REK76672.1"/>
    </source>
</evidence>
<dbReference type="PROSITE" id="PS50893">
    <property type="entry name" value="ABC_TRANSPORTER_2"/>
    <property type="match status" value="2"/>
</dbReference>
<dbReference type="InterPro" id="IPR003439">
    <property type="entry name" value="ABC_transporter-like_ATP-bd"/>
</dbReference>
<sequence length="510" mass="56371">MPKALIELNHINKSFAGVHALKDVSLRIDYGEVHCLAGENGCGKSTLIKVMSGVHAPDHGEIRIDGELRSQLNPIEAINSGVQVIYQDFSIFPNLTVAENIALNGELAQRKKWINWSKMRQTAKQALDKVGVDLDLNAKVEHLSVADKQLIAISRALMHRAKLIVMDEPTTALTQKEVRALFRVIEGLKRDGISILFVSHKLEEVFELSERITIMRNGKNVISERTDQLNREKLVYYMTGRQIDESYYEVEKKTGTPLLRTDNLSLKGCFEHISLSIHPGEIVGLTGLLGSGRTELAESLFGLTPATGGLIYRDGQAVNIQSVQDAEGHGIAYVPEDRLTEGLFLEQSIERNMVVSVIDGQKDKWGMIDGKKVKSTVRSWIEKLGIVAHSPLSPVKTLSGGNQQRVVLARWLAANPKVLILNGPSVGVDIGSKEDIHQVIRDLARQGLGVLMISDDLPELRQNCNRVLVMKRGRIIGESEGKSFTQEVWSQLHDGHDEEAGLAENRGSTA</sequence>
<keyword evidence="4" id="KW-0762">Sugar transport</keyword>
<keyword evidence="6" id="KW-0547">Nucleotide-binding</keyword>
<evidence type="ECO:0000256" key="8">
    <source>
        <dbReference type="ARBA" id="ARBA00022967"/>
    </source>
</evidence>
<keyword evidence="8" id="KW-1278">Translocase</keyword>